<feature type="compositionally biased region" description="Basic residues" evidence="1">
    <location>
        <begin position="25"/>
        <end position="34"/>
    </location>
</feature>
<keyword evidence="3" id="KW-1185">Reference proteome</keyword>
<feature type="region of interest" description="Disordered" evidence="1">
    <location>
        <begin position="1"/>
        <end position="58"/>
    </location>
</feature>
<feature type="compositionally biased region" description="Acidic residues" evidence="1">
    <location>
        <begin position="41"/>
        <end position="50"/>
    </location>
</feature>
<organism evidence="2 3">
    <name type="scientific">Crepidotus variabilis</name>
    <dbReference type="NCBI Taxonomy" id="179855"/>
    <lineage>
        <taxon>Eukaryota</taxon>
        <taxon>Fungi</taxon>
        <taxon>Dikarya</taxon>
        <taxon>Basidiomycota</taxon>
        <taxon>Agaricomycotina</taxon>
        <taxon>Agaricomycetes</taxon>
        <taxon>Agaricomycetidae</taxon>
        <taxon>Agaricales</taxon>
        <taxon>Agaricineae</taxon>
        <taxon>Crepidotaceae</taxon>
        <taxon>Crepidotus</taxon>
    </lineage>
</organism>
<feature type="region of interest" description="Disordered" evidence="1">
    <location>
        <begin position="623"/>
        <end position="698"/>
    </location>
</feature>
<dbReference type="Proteomes" id="UP000807306">
    <property type="component" value="Unassembled WGS sequence"/>
</dbReference>
<sequence>MKPPPRSSRAKVPVSEVDPGGSSSPKRKRAAKAAKPKETPEEVEESESEISVDLPEAPLPRNAREIPLRGRDRRLPRLFLIESHPKAQNLSSGEARIILIYCDWRKPAMTNLFQYTANLRPPKGENDAISRGIFILEPSRDDRVLMRNMYGSGLDQDDRVVSWALARQFKDPDRVGRLAALRDQILGKGEAMTAEKAVRNKKDGSYFGGVDFERNLRARGLGNGPRCYPLSITIQVPKSLSAPGAQAKVYQIVKDYDAQMRFDLLKLSAMEGLWKGGSHLLPLMTTQAEFTNLPRVGSDANVAYPAFQLNIASAVEPSDSAVSNIKNLGKFGSSHMDTTDSAAIPTAMATLSPQYEGVESEIFFVMDFGLGWRMDEFATLFFSGLYFHGGCQPTYKRQRKDKKHIHYRLTLIAYPPSPTIEGNDALAFASLPNKHVLPIGIELRDPSTSHVLNKRPQSTQATYTGDGSALFEPVSHMRHFTGALVELVALLNNQLDPCLLARFDVDQLISAFSYVDNGVRVRAPPRTLLPGWRGEDVRENKDYRSLLWDRYKVKSIQELAVMKPKELVKLHNTDAATSTFPYNNPGYQVALNQWNSHMEQQTPIFPVYAATNTEHPFGGRLASKARAAVQGARKAKGPDDPKKPPKPKKAKAKGVEQEEPPSKRRRTSRGPVFVRSHDQDDASLVSNAGSDAESEEHLEGAGIHLERNTGGHKHDSGRLSLTRAQDEDSTGKQTVQRSGFCRIFDLDALLSYEERMMVEATLLGKSQVHIGLHAAPRIFRTQFRPHPPPSP</sequence>
<name>A0A9P6E327_9AGAR</name>
<proteinExistence type="predicted"/>
<evidence type="ECO:0000313" key="2">
    <source>
        <dbReference type="EMBL" id="KAF9521601.1"/>
    </source>
</evidence>
<accession>A0A9P6E327</accession>
<protein>
    <submittedName>
        <fullName evidence="2">Uncharacterized protein</fullName>
    </submittedName>
</protein>
<reference evidence="2" key="1">
    <citation type="submission" date="2020-11" db="EMBL/GenBank/DDBJ databases">
        <authorList>
            <consortium name="DOE Joint Genome Institute"/>
            <person name="Ahrendt S."/>
            <person name="Riley R."/>
            <person name="Andreopoulos W."/>
            <person name="Labutti K."/>
            <person name="Pangilinan J."/>
            <person name="Ruiz-Duenas F.J."/>
            <person name="Barrasa J.M."/>
            <person name="Sanchez-Garcia M."/>
            <person name="Camarero S."/>
            <person name="Miyauchi S."/>
            <person name="Serrano A."/>
            <person name="Linde D."/>
            <person name="Babiker R."/>
            <person name="Drula E."/>
            <person name="Ayuso-Fernandez I."/>
            <person name="Pacheco R."/>
            <person name="Padilla G."/>
            <person name="Ferreira P."/>
            <person name="Barriuso J."/>
            <person name="Kellner H."/>
            <person name="Castanera R."/>
            <person name="Alfaro M."/>
            <person name="Ramirez L."/>
            <person name="Pisabarro A.G."/>
            <person name="Kuo A."/>
            <person name="Tritt A."/>
            <person name="Lipzen A."/>
            <person name="He G."/>
            <person name="Yan M."/>
            <person name="Ng V."/>
            <person name="Cullen D."/>
            <person name="Martin F."/>
            <person name="Rosso M.-N."/>
            <person name="Henrissat B."/>
            <person name="Hibbett D."/>
            <person name="Martinez A.T."/>
            <person name="Grigoriev I.V."/>
        </authorList>
    </citation>
    <scope>NUCLEOTIDE SEQUENCE</scope>
    <source>
        <strain evidence="2">CBS 506.95</strain>
    </source>
</reference>
<dbReference type="EMBL" id="MU158017">
    <property type="protein sequence ID" value="KAF9521601.1"/>
    <property type="molecule type" value="Genomic_DNA"/>
</dbReference>
<feature type="compositionally biased region" description="Basic and acidic residues" evidence="1">
    <location>
        <begin position="653"/>
        <end position="662"/>
    </location>
</feature>
<gene>
    <name evidence="2" type="ORF">CPB83DRAFT_900511</name>
</gene>
<evidence type="ECO:0000256" key="1">
    <source>
        <dbReference type="SAM" id="MobiDB-lite"/>
    </source>
</evidence>
<dbReference type="OrthoDB" id="3061143at2759"/>
<comment type="caution">
    <text evidence="2">The sequence shown here is derived from an EMBL/GenBank/DDBJ whole genome shotgun (WGS) entry which is preliminary data.</text>
</comment>
<dbReference type="AlphaFoldDB" id="A0A9P6E327"/>
<evidence type="ECO:0000313" key="3">
    <source>
        <dbReference type="Proteomes" id="UP000807306"/>
    </source>
</evidence>